<dbReference type="RefSeq" id="WP_023384353.1">
    <property type="nucleotide sequence ID" value="NZ_CP009226.1"/>
</dbReference>
<evidence type="ECO:0000256" key="1">
    <source>
        <dbReference type="SAM" id="Phobius"/>
    </source>
</evidence>
<dbReference type="AlphaFoldDB" id="A0AAX0HBT4"/>
<dbReference type="KEGG" id="cfp:CR44_01610"/>
<accession>A0AAX0HBT4</accession>
<dbReference type="PANTHER" id="PTHR40106">
    <property type="entry name" value="INNER MEMBRANE PROTEIN RCLC"/>
    <property type="match status" value="1"/>
</dbReference>
<reference evidence="2 3" key="1">
    <citation type="journal article" date="2016" name="Genome Biol. Evol.">
        <title>Comparative Genomics of Campylobacter fetus from Reptiles and Mammals Reveals Divergent Evolution in Host-Associated Lineages.</title>
        <authorList>
            <person name="Gilbert M.J."/>
            <person name="Miller W.G."/>
            <person name="Yee E."/>
            <person name="Zomer A.L."/>
            <person name="van der Graaf-van Bloois L."/>
            <person name="Fitzgerald C."/>
            <person name="Forbes K.J."/>
            <person name="Meric G."/>
            <person name="Sheppard S.K."/>
            <person name="Wagenaar J.A."/>
            <person name="Duim B."/>
        </authorList>
    </citation>
    <scope>NUCLEOTIDE SEQUENCE [LARGE SCALE GENOMIC DNA]</scope>
    <source>
        <strain evidence="2 3">12S02225-3</strain>
    </source>
</reference>
<dbReference type="PANTHER" id="PTHR40106:SF1">
    <property type="entry name" value="INNER MEMBRANE PROTEIN RCLC"/>
    <property type="match status" value="1"/>
</dbReference>
<dbReference type="PIRSF" id="PIRSF028065">
    <property type="entry name" value="UCP028065"/>
    <property type="match status" value="1"/>
</dbReference>
<evidence type="ECO:0000313" key="3">
    <source>
        <dbReference type="Proteomes" id="UP000093100"/>
    </source>
</evidence>
<dbReference type="Proteomes" id="UP000093100">
    <property type="component" value="Unassembled WGS sequence"/>
</dbReference>
<dbReference type="Pfam" id="PF04224">
    <property type="entry name" value="DUF417"/>
    <property type="match status" value="1"/>
</dbReference>
<feature type="transmembrane region" description="Helical" evidence="1">
    <location>
        <begin position="12"/>
        <end position="30"/>
    </location>
</feature>
<feature type="transmembrane region" description="Helical" evidence="1">
    <location>
        <begin position="87"/>
        <end position="105"/>
    </location>
</feature>
<keyword evidence="1" id="KW-0472">Membrane</keyword>
<feature type="transmembrane region" description="Helical" evidence="1">
    <location>
        <begin position="152"/>
        <end position="171"/>
    </location>
</feature>
<organism evidence="2 3">
    <name type="scientific">Campylobacter fetus subsp. testudinum</name>
    <dbReference type="NCBI Taxonomy" id="1507806"/>
    <lineage>
        <taxon>Bacteria</taxon>
        <taxon>Pseudomonadati</taxon>
        <taxon>Campylobacterota</taxon>
        <taxon>Epsilonproteobacteria</taxon>
        <taxon>Campylobacterales</taxon>
        <taxon>Campylobacteraceae</taxon>
        <taxon>Campylobacter</taxon>
    </lineage>
</organism>
<dbReference type="EMBL" id="LFLK01000004">
    <property type="protein sequence ID" value="OCR90833.1"/>
    <property type="molecule type" value="Genomic_DNA"/>
</dbReference>
<gene>
    <name evidence="2" type="ORF">CFT12S02225_04930</name>
</gene>
<dbReference type="GO" id="GO:1901530">
    <property type="term" value="P:response to hypochlorite"/>
    <property type="evidence" value="ECO:0007669"/>
    <property type="project" value="TreeGrafter"/>
</dbReference>
<protein>
    <submittedName>
        <fullName evidence="2">Membrane protein</fullName>
    </submittedName>
</protein>
<sequence length="182" mass="19827">MKNLLEKISNAQNIGIYLMHVAIFVIFIWIGGLKFVNYEAEGITPFIANSPVGSWLYNDPSQYKQNKAPEGKTTLEQEQWHEKNNTYGASKFIGILIMLYGTLVLAGIYKPILGVIGGLLVAAMTFITLSFLLTTPETFVGGFPNLSGAGRLVIKDLALLCGGLIVAGFNAKRVLKSCKHCA</sequence>
<dbReference type="InterPro" id="IPR007339">
    <property type="entry name" value="RclC-like"/>
</dbReference>
<comment type="caution">
    <text evidence="2">The sequence shown here is derived from an EMBL/GenBank/DDBJ whole genome shotgun (WGS) entry which is preliminary data.</text>
</comment>
<evidence type="ECO:0000313" key="2">
    <source>
        <dbReference type="EMBL" id="OCR90833.1"/>
    </source>
</evidence>
<name>A0AAX0HBT4_CAMFE</name>
<proteinExistence type="predicted"/>
<dbReference type="GO" id="GO:0005886">
    <property type="term" value="C:plasma membrane"/>
    <property type="evidence" value="ECO:0007669"/>
    <property type="project" value="TreeGrafter"/>
</dbReference>
<keyword evidence="1" id="KW-0812">Transmembrane</keyword>
<feature type="transmembrane region" description="Helical" evidence="1">
    <location>
        <begin position="112"/>
        <end position="132"/>
    </location>
</feature>
<keyword evidence="1" id="KW-1133">Transmembrane helix</keyword>
<dbReference type="InterPro" id="IPR016865">
    <property type="entry name" value="RclC"/>
</dbReference>